<evidence type="ECO:0000313" key="5">
    <source>
        <dbReference type="Proteomes" id="UP001224775"/>
    </source>
</evidence>
<accession>A0AAD8XUW9</accession>
<dbReference type="Pfam" id="PF12796">
    <property type="entry name" value="Ank_2"/>
    <property type="match status" value="1"/>
</dbReference>
<evidence type="ECO:0000256" key="3">
    <source>
        <dbReference type="PROSITE-ProRule" id="PRU00023"/>
    </source>
</evidence>
<name>A0AAD8XUW9_9STRA</name>
<protein>
    <submittedName>
        <fullName evidence="4">Ankyrin repeat domain-containing protein</fullName>
    </submittedName>
</protein>
<dbReference type="AlphaFoldDB" id="A0AAD8XUW9"/>
<organism evidence="4 5">
    <name type="scientific">Skeletonema marinoi</name>
    <dbReference type="NCBI Taxonomy" id="267567"/>
    <lineage>
        <taxon>Eukaryota</taxon>
        <taxon>Sar</taxon>
        <taxon>Stramenopiles</taxon>
        <taxon>Ochrophyta</taxon>
        <taxon>Bacillariophyta</taxon>
        <taxon>Coscinodiscophyceae</taxon>
        <taxon>Thalassiosirophycidae</taxon>
        <taxon>Thalassiosirales</taxon>
        <taxon>Skeletonemataceae</taxon>
        <taxon>Skeletonema</taxon>
        <taxon>Skeletonema marinoi-dohrnii complex</taxon>
    </lineage>
</organism>
<evidence type="ECO:0000313" key="4">
    <source>
        <dbReference type="EMBL" id="KAK1734162.1"/>
    </source>
</evidence>
<feature type="repeat" description="ANK" evidence="3">
    <location>
        <begin position="85"/>
        <end position="113"/>
    </location>
</feature>
<reference evidence="4" key="1">
    <citation type="submission" date="2023-06" db="EMBL/GenBank/DDBJ databases">
        <title>Survivors Of The Sea: Transcriptome response of Skeletonema marinoi to long-term dormancy.</title>
        <authorList>
            <person name="Pinder M.I.M."/>
            <person name="Kourtchenko O."/>
            <person name="Robertson E.K."/>
            <person name="Larsson T."/>
            <person name="Maumus F."/>
            <person name="Osuna-Cruz C.M."/>
            <person name="Vancaester E."/>
            <person name="Stenow R."/>
            <person name="Vandepoele K."/>
            <person name="Ploug H."/>
            <person name="Bruchert V."/>
            <person name="Godhe A."/>
            <person name="Topel M."/>
        </authorList>
    </citation>
    <scope>NUCLEOTIDE SEQUENCE</scope>
    <source>
        <strain evidence="4">R05AC</strain>
    </source>
</reference>
<dbReference type="InterPro" id="IPR036770">
    <property type="entry name" value="Ankyrin_rpt-contain_sf"/>
</dbReference>
<proteinExistence type="predicted"/>
<keyword evidence="5" id="KW-1185">Reference proteome</keyword>
<dbReference type="PROSITE" id="PS50088">
    <property type="entry name" value="ANK_REPEAT"/>
    <property type="match status" value="1"/>
</dbReference>
<dbReference type="InterPro" id="IPR002110">
    <property type="entry name" value="Ankyrin_rpt"/>
</dbReference>
<dbReference type="PROSITE" id="PS50297">
    <property type="entry name" value="ANK_REP_REGION"/>
    <property type="match status" value="1"/>
</dbReference>
<gene>
    <name evidence="4" type="ORF">QTG54_015165</name>
</gene>
<sequence>MSESGNNRRQSAEDELYSHCQSESLSEDGLREIIEQFGLSPNNNYVGDTDYAFFFWACANNRFNEGIIQCLLEYFPAAASDTDENGWSPLHFACTNPNVTPNIMQLLIDAAPDSVRCVDKDYDTPLHHLCMNEELDETPALGILKLLILKQPEAIRHSNNEGCLPIHCAAGVAGGLKSPEFCRVLIESYPGSERIADVNDALPLHHACGDNTLSTVEYLYKLYPDAINHASTLGHYPIHYVITDLIRRTNPTVAVDIVKFLLDCNPNVKLQMVDGLSLLYFACLLECNDLNTDAVLGILKTIYDANPEAIEDINIASSIHHWHHRVQAFINDELVYVRRAKDHGLMTTPVHNGQLPLHTALCNNVRLGSIKLLVKGNPSAVRSIDDSGRLPLHVACANHDSPSVVQYLLGLAMRTLRAVDYDNNTALHYACRGAKYDTIAMLLEKYGAVSVSKGNAHGNLPIDLLWESNAVEDRESVEYTESVFRLLKAYPETVIDCIVNMKQQIKSEDYPSQNGKKRKYGNA</sequence>
<keyword evidence="1" id="KW-0677">Repeat</keyword>
<dbReference type="Pfam" id="PF00023">
    <property type="entry name" value="Ank"/>
    <property type="match status" value="1"/>
</dbReference>
<dbReference type="Gene3D" id="1.25.40.20">
    <property type="entry name" value="Ankyrin repeat-containing domain"/>
    <property type="match status" value="3"/>
</dbReference>
<dbReference type="PANTHER" id="PTHR24198">
    <property type="entry name" value="ANKYRIN REPEAT AND PROTEIN KINASE DOMAIN-CONTAINING PROTEIN"/>
    <property type="match status" value="1"/>
</dbReference>
<comment type="caution">
    <text evidence="4">The sequence shown here is derived from an EMBL/GenBank/DDBJ whole genome shotgun (WGS) entry which is preliminary data.</text>
</comment>
<dbReference type="PANTHER" id="PTHR24198:SF165">
    <property type="entry name" value="ANKYRIN REPEAT-CONTAINING PROTEIN-RELATED"/>
    <property type="match status" value="1"/>
</dbReference>
<dbReference type="Proteomes" id="UP001224775">
    <property type="component" value="Unassembled WGS sequence"/>
</dbReference>
<evidence type="ECO:0000256" key="2">
    <source>
        <dbReference type="ARBA" id="ARBA00023043"/>
    </source>
</evidence>
<dbReference type="SMART" id="SM00248">
    <property type="entry name" value="ANK"/>
    <property type="match status" value="9"/>
</dbReference>
<evidence type="ECO:0000256" key="1">
    <source>
        <dbReference type="ARBA" id="ARBA00022737"/>
    </source>
</evidence>
<dbReference type="EMBL" id="JATAAI010000041">
    <property type="protein sequence ID" value="KAK1734162.1"/>
    <property type="molecule type" value="Genomic_DNA"/>
</dbReference>
<keyword evidence="2 3" id="KW-0040">ANK repeat</keyword>
<dbReference type="SUPFAM" id="SSF48403">
    <property type="entry name" value="Ankyrin repeat"/>
    <property type="match status" value="1"/>
</dbReference>